<dbReference type="AlphaFoldDB" id="A0A7N0UL98"/>
<sequence length="120" mass="13155">KNGVQLLSHPDLTGPDNHQPVIHPPTRAGGIRCSVKPAWRGSLAFKAIWAQAFARARRATPVLDRASRKPIIRPDPSSPRTFPLFNASLDYRPALPDPAIERVSNELINSGIIMITFDVG</sequence>
<dbReference type="AntiFam" id="ANF00039">
    <property type="entry name" value="Antisense to SRP RNA"/>
</dbReference>
<proteinExistence type="predicted"/>
<dbReference type="Proteomes" id="UP000594263">
    <property type="component" value="Unplaced"/>
</dbReference>
<dbReference type="EnsemblPlants" id="Kaladp0071s0110.1.v1.1">
    <property type="protein sequence ID" value="Kaladp0071s0110.1.v1.1.CDS.1"/>
    <property type="gene ID" value="Kaladp0071s0110.v1.1"/>
</dbReference>
<evidence type="ECO:0000313" key="2">
    <source>
        <dbReference type="Proteomes" id="UP000594263"/>
    </source>
</evidence>
<organism evidence="1 2">
    <name type="scientific">Kalanchoe fedtschenkoi</name>
    <name type="common">Lavender scallops</name>
    <name type="synonym">South American air plant</name>
    <dbReference type="NCBI Taxonomy" id="63787"/>
    <lineage>
        <taxon>Eukaryota</taxon>
        <taxon>Viridiplantae</taxon>
        <taxon>Streptophyta</taxon>
        <taxon>Embryophyta</taxon>
        <taxon>Tracheophyta</taxon>
        <taxon>Spermatophyta</taxon>
        <taxon>Magnoliopsida</taxon>
        <taxon>eudicotyledons</taxon>
        <taxon>Gunneridae</taxon>
        <taxon>Pentapetalae</taxon>
        <taxon>Saxifragales</taxon>
        <taxon>Crassulaceae</taxon>
        <taxon>Kalanchoe</taxon>
    </lineage>
</organism>
<protein>
    <submittedName>
        <fullName evidence="1">Uncharacterized protein</fullName>
    </submittedName>
</protein>
<dbReference type="Gramene" id="Kaladp0071s0110.1.v1.1">
    <property type="protein sequence ID" value="Kaladp0071s0110.1.v1.1.CDS.1"/>
    <property type="gene ID" value="Kaladp0071s0110.v1.1"/>
</dbReference>
<accession>A0A7N0UL98</accession>
<evidence type="ECO:0000313" key="1">
    <source>
        <dbReference type="EnsemblPlants" id="Kaladp0071s0110.1.v1.1.CDS.1"/>
    </source>
</evidence>
<name>A0A7N0UL98_KALFE</name>
<keyword evidence="2" id="KW-1185">Reference proteome</keyword>
<reference evidence="1" key="1">
    <citation type="submission" date="2021-01" db="UniProtKB">
        <authorList>
            <consortium name="EnsemblPlants"/>
        </authorList>
    </citation>
    <scope>IDENTIFICATION</scope>
</reference>